<dbReference type="Proteomes" id="UP000639606">
    <property type="component" value="Unassembled WGS sequence"/>
</dbReference>
<accession>A0A918ECU0</accession>
<reference evidence="1" key="2">
    <citation type="submission" date="2020-09" db="EMBL/GenBank/DDBJ databases">
        <authorList>
            <person name="Sun Q."/>
            <person name="Ohkuma M."/>
        </authorList>
    </citation>
    <scope>NUCLEOTIDE SEQUENCE</scope>
    <source>
        <strain evidence="1">JCM 3313</strain>
    </source>
</reference>
<dbReference type="RefSeq" id="WP_189221557.1">
    <property type="nucleotide sequence ID" value="NZ_BMRG01000001.1"/>
</dbReference>
<keyword evidence="2" id="KW-1185">Reference proteome</keyword>
<name>A0A918ECU0_9PSEU</name>
<sequence length="140" mass="15290">MSAFFRLEPEVAGELVDGTVLDAAASPPRVESVHFEITEWLGDDLVTSFPVFLVSEELATELVEGGLDGFRVRQATVTVTDEAQELLEGRAVPTFRWLDVTGQAGVDDVGVTEQGELVVSEEVLELFQAGTLENCEVERY</sequence>
<comment type="caution">
    <text evidence="1">The sequence shown here is derived from an EMBL/GenBank/DDBJ whole genome shotgun (WGS) entry which is preliminary data.</text>
</comment>
<evidence type="ECO:0000313" key="1">
    <source>
        <dbReference type="EMBL" id="GGP38466.1"/>
    </source>
</evidence>
<proteinExistence type="predicted"/>
<evidence type="ECO:0000313" key="2">
    <source>
        <dbReference type="Proteomes" id="UP000639606"/>
    </source>
</evidence>
<gene>
    <name evidence="1" type="ORF">GCM10010185_07430</name>
</gene>
<organism evidence="1 2">
    <name type="scientific">Saccharothrix coeruleofusca</name>
    <dbReference type="NCBI Taxonomy" id="33919"/>
    <lineage>
        <taxon>Bacteria</taxon>
        <taxon>Bacillati</taxon>
        <taxon>Actinomycetota</taxon>
        <taxon>Actinomycetes</taxon>
        <taxon>Pseudonocardiales</taxon>
        <taxon>Pseudonocardiaceae</taxon>
        <taxon>Saccharothrix</taxon>
    </lineage>
</organism>
<dbReference type="AlphaFoldDB" id="A0A918ECU0"/>
<protein>
    <submittedName>
        <fullName evidence="1">Uncharacterized protein</fullName>
    </submittedName>
</protein>
<dbReference type="EMBL" id="BMRG01000001">
    <property type="protein sequence ID" value="GGP38466.1"/>
    <property type="molecule type" value="Genomic_DNA"/>
</dbReference>
<reference evidence="1" key="1">
    <citation type="journal article" date="2014" name="Int. J. Syst. Evol. Microbiol.">
        <title>Complete genome sequence of Corynebacterium casei LMG S-19264T (=DSM 44701T), isolated from a smear-ripened cheese.</title>
        <authorList>
            <consortium name="US DOE Joint Genome Institute (JGI-PGF)"/>
            <person name="Walter F."/>
            <person name="Albersmeier A."/>
            <person name="Kalinowski J."/>
            <person name="Ruckert C."/>
        </authorList>
    </citation>
    <scope>NUCLEOTIDE SEQUENCE</scope>
    <source>
        <strain evidence="1">JCM 3313</strain>
    </source>
</reference>